<protein>
    <submittedName>
        <fullName evidence="3">CPBP family intramembrane glutamic endopeptidase</fullName>
        <ecNumber evidence="3">3.4.-.-</ecNumber>
    </submittedName>
</protein>
<dbReference type="Pfam" id="PF02517">
    <property type="entry name" value="Rce1-like"/>
    <property type="match status" value="1"/>
</dbReference>
<evidence type="ECO:0000313" key="4">
    <source>
        <dbReference type="Proteomes" id="UP001332931"/>
    </source>
</evidence>
<evidence type="ECO:0000313" key="3">
    <source>
        <dbReference type="EMBL" id="MEE6148057.1"/>
    </source>
</evidence>
<feature type="transmembrane region" description="Helical" evidence="1">
    <location>
        <begin position="138"/>
        <end position="161"/>
    </location>
</feature>
<proteinExistence type="predicted"/>
<dbReference type="EC" id="3.4.-.-" evidence="3"/>
<feature type="transmembrane region" description="Helical" evidence="1">
    <location>
        <begin position="47"/>
        <end position="66"/>
    </location>
</feature>
<dbReference type="PANTHER" id="PTHR35797:SF1">
    <property type="entry name" value="PROTEASE"/>
    <property type="match status" value="1"/>
</dbReference>
<dbReference type="EMBL" id="JAZGJQ010000012">
    <property type="protein sequence ID" value="MEE6148057.1"/>
    <property type="molecule type" value="Genomic_DNA"/>
</dbReference>
<dbReference type="RefSeq" id="WP_330958822.1">
    <property type="nucleotide sequence ID" value="NZ_JAZGJQ010000012.1"/>
</dbReference>
<accession>A0ABU7RBR6</accession>
<keyword evidence="3" id="KW-0378">Hydrolase</keyword>
<gene>
    <name evidence="3" type="ORF">VXJ25_08705</name>
</gene>
<feature type="domain" description="CAAX prenyl protease 2/Lysostaphin resistance protein A-like" evidence="2">
    <location>
        <begin position="147"/>
        <end position="254"/>
    </location>
</feature>
<name>A0ABU7RBR6_9ACTN</name>
<keyword evidence="4" id="KW-1185">Reference proteome</keyword>
<dbReference type="InterPro" id="IPR042150">
    <property type="entry name" value="MmRce1-like"/>
</dbReference>
<keyword evidence="1" id="KW-0472">Membrane</keyword>
<feature type="transmembrane region" description="Helical" evidence="1">
    <location>
        <begin position="182"/>
        <end position="203"/>
    </location>
</feature>
<evidence type="ECO:0000259" key="2">
    <source>
        <dbReference type="Pfam" id="PF02517"/>
    </source>
</evidence>
<feature type="transmembrane region" description="Helical" evidence="1">
    <location>
        <begin position="12"/>
        <end position="32"/>
    </location>
</feature>
<keyword evidence="1" id="KW-1133">Transmembrane helix</keyword>
<dbReference type="GO" id="GO:0016787">
    <property type="term" value="F:hydrolase activity"/>
    <property type="evidence" value="ECO:0007669"/>
    <property type="project" value="UniProtKB-KW"/>
</dbReference>
<evidence type="ECO:0000256" key="1">
    <source>
        <dbReference type="SAM" id="Phobius"/>
    </source>
</evidence>
<sequence>MDDRMSGRVSRGRVALFVALAVAIDWACWLWAGSQTGWAVAAGTAEWSAILPLTMFGPLVAALVVGRVPGADVPRGWRPRVRGNLRWYVVALLAPTALTLLGALAYFALVPGDFDPEATAYAQAAAAQLGADSAQVPMLLAAQFASAVLLAPFLNALFAIGEEAGWRGFLYPALSGWLPRPAAMLATGAVWGLWHAPLIAMGYNYGASYLGFPGVGVLAMTVFCVGFGALLCLLRDVTQSVWPCAIAHGALNAVAGLPVWFSHGGVGILGPMPLGLIGCIPTLLLCAWIAAGGRGRARSAGE</sequence>
<feature type="transmembrane region" description="Helical" evidence="1">
    <location>
        <begin position="209"/>
        <end position="234"/>
    </location>
</feature>
<feature type="transmembrane region" description="Helical" evidence="1">
    <location>
        <begin position="241"/>
        <end position="261"/>
    </location>
</feature>
<feature type="transmembrane region" description="Helical" evidence="1">
    <location>
        <begin position="87"/>
        <end position="109"/>
    </location>
</feature>
<reference evidence="3 4" key="1">
    <citation type="submission" date="2024-01" db="EMBL/GenBank/DDBJ databases">
        <title>Description of Olsenella sp. nov., isolated from pig feces.</title>
        <authorList>
            <person name="Chang Y.-H."/>
        </authorList>
    </citation>
    <scope>NUCLEOTIDE SEQUENCE [LARGE SCALE GENOMIC DNA]</scope>
    <source>
        <strain evidence="3 4">YH-ols2223</strain>
    </source>
</reference>
<comment type="caution">
    <text evidence="3">The sequence shown here is derived from an EMBL/GenBank/DDBJ whole genome shotgun (WGS) entry which is preliminary data.</text>
</comment>
<organism evidence="3 4">
    <name type="scientific">Olsenella absiana</name>
    <dbReference type="NCBI Taxonomy" id="3115222"/>
    <lineage>
        <taxon>Bacteria</taxon>
        <taxon>Bacillati</taxon>
        <taxon>Actinomycetota</taxon>
        <taxon>Coriobacteriia</taxon>
        <taxon>Coriobacteriales</taxon>
        <taxon>Atopobiaceae</taxon>
        <taxon>Olsenella</taxon>
    </lineage>
</organism>
<feature type="transmembrane region" description="Helical" evidence="1">
    <location>
        <begin position="273"/>
        <end position="291"/>
    </location>
</feature>
<dbReference type="InterPro" id="IPR003675">
    <property type="entry name" value="Rce1/LyrA-like_dom"/>
</dbReference>
<keyword evidence="1" id="KW-0812">Transmembrane</keyword>
<dbReference type="Proteomes" id="UP001332931">
    <property type="component" value="Unassembled WGS sequence"/>
</dbReference>
<dbReference type="PANTHER" id="PTHR35797">
    <property type="entry name" value="PROTEASE-RELATED"/>
    <property type="match status" value="1"/>
</dbReference>